<protein>
    <submittedName>
        <fullName evidence="1">Uncharacterized protein</fullName>
    </submittedName>
</protein>
<organism evidence="1 2">
    <name type="scientific">Psophocarpus tetragonolobus</name>
    <name type="common">Winged bean</name>
    <name type="synonym">Dolichos tetragonolobus</name>
    <dbReference type="NCBI Taxonomy" id="3891"/>
    <lineage>
        <taxon>Eukaryota</taxon>
        <taxon>Viridiplantae</taxon>
        <taxon>Streptophyta</taxon>
        <taxon>Embryophyta</taxon>
        <taxon>Tracheophyta</taxon>
        <taxon>Spermatophyta</taxon>
        <taxon>Magnoliopsida</taxon>
        <taxon>eudicotyledons</taxon>
        <taxon>Gunneridae</taxon>
        <taxon>Pentapetalae</taxon>
        <taxon>rosids</taxon>
        <taxon>fabids</taxon>
        <taxon>Fabales</taxon>
        <taxon>Fabaceae</taxon>
        <taxon>Papilionoideae</taxon>
        <taxon>50 kb inversion clade</taxon>
        <taxon>NPAAA clade</taxon>
        <taxon>indigoferoid/millettioid clade</taxon>
        <taxon>Phaseoleae</taxon>
        <taxon>Psophocarpus</taxon>
    </lineage>
</organism>
<dbReference type="EMBL" id="JAYMYS010000040">
    <property type="protein sequence ID" value="KAK7375852.1"/>
    <property type="molecule type" value="Genomic_DNA"/>
</dbReference>
<reference evidence="1 2" key="1">
    <citation type="submission" date="2024-01" db="EMBL/GenBank/DDBJ databases">
        <title>The genomes of 5 underutilized Papilionoideae crops provide insights into root nodulation and disease resistanc.</title>
        <authorList>
            <person name="Jiang F."/>
        </authorList>
    </citation>
    <scope>NUCLEOTIDE SEQUENCE [LARGE SCALE GENOMIC DNA]</scope>
    <source>
        <strain evidence="1">DUOXIRENSHENG_FW03</strain>
        <tissue evidence="1">Leaves</tissue>
    </source>
</reference>
<accession>A0AAN9NN79</accession>
<sequence length="98" mass="10403">MGAVLWVNNALASGVRCFSQAGAYTARLLRGRGLCICMTPADLTLSTPGANLLSVLPPRRRTGARVEPLISGVTAVERKKRLRSRNIRAGGTVNSAKI</sequence>
<proteinExistence type="predicted"/>
<evidence type="ECO:0000313" key="2">
    <source>
        <dbReference type="Proteomes" id="UP001386955"/>
    </source>
</evidence>
<dbReference type="AlphaFoldDB" id="A0AAN9NN79"/>
<name>A0AAN9NN79_PSOTE</name>
<dbReference type="Proteomes" id="UP001386955">
    <property type="component" value="Unassembled WGS sequence"/>
</dbReference>
<comment type="caution">
    <text evidence="1">The sequence shown here is derived from an EMBL/GenBank/DDBJ whole genome shotgun (WGS) entry which is preliminary data.</text>
</comment>
<gene>
    <name evidence="1" type="ORF">VNO78_35165</name>
</gene>
<evidence type="ECO:0000313" key="1">
    <source>
        <dbReference type="EMBL" id="KAK7375852.1"/>
    </source>
</evidence>
<keyword evidence="2" id="KW-1185">Reference proteome</keyword>